<name>A0A5K8AKY5_9BACT</name>
<dbReference type="Gene3D" id="3.40.50.1980">
    <property type="entry name" value="Nitrogenase molybdenum iron protein domain"/>
    <property type="match status" value="1"/>
</dbReference>
<dbReference type="RefSeq" id="WP_155313986.1">
    <property type="nucleotide sequence ID" value="NZ_AP021879.1"/>
</dbReference>
<reference evidence="1 2" key="1">
    <citation type="submission" date="2019-11" db="EMBL/GenBank/DDBJ databases">
        <title>Comparative genomics of hydrocarbon-degrading Desulfosarcina strains.</title>
        <authorList>
            <person name="Watanabe M."/>
            <person name="Kojima H."/>
            <person name="Fukui M."/>
        </authorList>
    </citation>
    <scope>NUCLEOTIDE SEQUENCE [LARGE SCALE GENOMIC DNA]</scope>
    <source>
        <strain evidence="2">oXyS1</strain>
    </source>
</reference>
<proteinExistence type="predicted"/>
<dbReference type="Gene3D" id="1.20.58.2180">
    <property type="match status" value="1"/>
</dbReference>
<keyword evidence="2" id="KW-1185">Reference proteome</keyword>
<organism evidence="1 2">
    <name type="scientific">Desulfosarcina ovata subsp. ovata</name>
    <dbReference type="NCBI Taxonomy" id="2752305"/>
    <lineage>
        <taxon>Bacteria</taxon>
        <taxon>Pseudomonadati</taxon>
        <taxon>Thermodesulfobacteriota</taxon>
        <taxon>Desulfobacteria</taxon>
        <taxon>Desulfobacterales</taxon>
        <taxon>Desulfosarcinaceae</taxon>
        <taxon>Desulfosarcina</taxon>
    </lineage>
</organism>
<protein>
    <submittedName>
        <fullName evidence="1">Uncharacterized protein</fullName>
    </submittedName>
</protein>
<dbReference type="EMBL" id="AP021879">
    <property type="protein sequence ID" value="BBO93397.1"/>
    <property type="molecule type" value="Genomic_DNA"/>
</dbReference>
<dbReference type="AlphaFoldDB" id="A0A5K8AKY5"/>
<accession>A0A5K8AKY5</accession>
<evidence type="ECO:0000313" key="2">
    <source>
        <dbReference type="Proteomes" id="UP000422108"/>
    </source>
</evidence>
<evidence type="ECO:0000313" key="1">
    <source>
        <dbReference type="EMBL" id="BBO93397.1"/>
    </source>
</evidence>
<dbReference type="Proteomes" id="UP000422108">
    <property type="component" value="Chromosome"/>
</dbReference>
<gene>
    <name evidence="1" type="ORF">DSCOOX_65770</name>
</gene>
<dbReference type="SUPFAM" id="SSF53807">
    <property type="entry name" value="Helical backbone' metal receptor"/>
    <property type="match status" value="1"/>
</dbReference>
<sequence>MREKIRTIVAIVTGLWAIFMGSVGLSATPPPSPCAKTVVDRTGAQVCLPAAINRIVITCYGGASHEIALFACPIGTFWWDRPSPEAILGILWLAKTLYPRQMEAMSIKTETKRFFSRFYHYALSDAEFNAFFSTVGKVNP</sequence>